<keyword evidence="23" id="KW-1185">Reference proteome</keyword>
<evidence type="ECO:0000256" key="11">
    <source>
        <dbReference type="ARBA" id="ARBA00023160"/>
    </source>
</evidence>
<dbReference type="AlphaFoldDB" id="A0A4V1ABP0"/>
<evidence type="ECO:0000256" key="2">
    <source>
        <dbReference type="ARBA" id="ARBA00005189"/>
    </source>
</evidence>
<name>A0A4V1ABP0_HYDPS</name>
<keyword evidence="7" id="KW-0521">NADP</keyword>
<dbReference type="InterPro" id="IPR052388">
    <property type="entry name" value="Peroxisomal_t2-enoyl-CoA_red"/>
</dbReference>
<comment type="catalytic activity">
    <reaction evidence="21">
        <text>(2E)-octenoyl-CoA + NADPH + H(+) = octanoyl-CoA + NADP(+)</text>
        <dbReference type="Rhea" id="RHEA:44952"/>
        <dbReference type="ChEBI" id="CHEBI:15378"/>
        <dbReference type="ChEBI" id="CHEBI:57386"/>
        <dbReference type="ChEBI" id="CHEBI:57783"/>
        <dbReference type="ChEBI" id="CHEBI:58349"/>
        <dbReference type="ChEBI" id="CHEBI:62242"/>
    </reaction>
    <physiologicalReaction direction="left-to-right" evidence="21">
        <dbReference type="Rhea" id="RHEA:44953"/>
    </physiologicalReaction>
</comment>
<proteinExistence type="inferred from homology"/>
<comment type="catalytic activity">
    <reaction evidence="18">
        <text>(2E)-hexenoyl-CoA + NADPH + H(+) = hexanoyl-CoA + NADP(+)</text>
        <dbReference type="Rhea" id="RHEA:44956"/>
        <dbReference type="ChEBI" id="CHEBI:15378"/>
        <dbReference type="ChEBI" id="CHEBI:57783"/>
        <dbReference type="ChEBI" id="CHEBI:58349"/>
        <dbReference type="ChEBI" id="CHEBI:62077"/>
        <dbReference type="ChEBI" id="CHEBI:62620"/>
    </reaction>
    <physiologicalReaction direction="left-to-right" evidence="18">
        <dbReference type="Rhea" id="RHEA:44957"/>
    </physiologicalReaction>
</comment>
<dbReference type="KEGG" id="hpse:HPF_13105"/>
<reference evidence="22 23" key="1">
    <citation type="submission" date="2019-03" db="EMBL/GenBank/DDBJ databases">
        <authorList>
            <person name="Sebastian G."/>
            <person name="Baumann P."/>
            <person name="Ruckert C."/>
            <person name="Kalinowski J."/>
            <person name="Nebel B."/>
            <person name="Takors R."/>
            <person name="Blombach B."/>
        </authorList>
    </citation>
    <scope>NUCLEOTIDE SEQUENCE [LARGE SCALE GENOMIC DNA]</scope>
    <source>
        <strain evidence="22 23">DSM 1084</strain>
    </source>
</reference>
<dbReference type="PRINTS" id="PR00080">
    <property type="entry name" value="SDRFAMILY"/>
</dbReference>
<evidence type="ECO:0000256" key="1">
    <source>
        <dbReference type="ARBA" id="ARBA00004275"/>
    </source>
</evidence>
<dbReference type="EC" id="1.3.1.38" evidence="14"/>
<dbReference type="InterPro" id="IPR036291">
    <property type="entry name" value="NAD(P)-bd_dom_sf"/>
</dbReference>
<dbReference type="EMBL" id="CP037867">
    <property type="protein sequence ID" value="QBM28633.1"/>
    <property type="molecule type" value="Genomic_DNA"/>
</dbReference>
<gene>
    <name evidence="22" type="primary">fadH5</name>
    <name evidence="22" type="ORF">HPF_13105</name>
</gene>
<dbReference type="SUPFAM" id="SSF51735">
    <property type="entry name" value="NAD(P)-binding Rossmann-fold domains"/>
    <property type="match status" value="1"/>
</dbReference>
<dbReference type="Gene3D" id="3.40.50.720">
    <property type="entry name" value="NAD(P)-binding Rossmann-like Domain"/>
    <property type="match status" value="1"/>
</dbReference>
<evidence type="ECO:0000256" key="5">
    <source>
        <dbReference type="ARBA" id="ARBA00022553"/>
    </source>
</evidence>
<evidence type="ECO:0000256" key="4">
    <source>
        <dbReference type="ARBA" id="ARBA00022516"/>
    </source>
</evidence>
<evidence type="ECO:0000256" key="19">
    <source>
        <dbReference type="ARBA" id="ARBA00049251"/>
    </source>
</evidence>
<evidence type="ECO:0000313" key="23">
    <source>
        <dbReference type="Proteomes" id="UP000293912"/>
    </source>
</evidence>
<evidence type="ECO:0000256" key="17">
    <source>
        <dbReference type="ARBA" id="ARBA00048686"/>
    </source>
</evidence>
<dbReference type="PANTHER" id="PTHR24317">
    <property type="entry name" value="PEROXISOMAL TRANS-2-ENOYL-COA REDUCTASE"/>
    <property type="match status" value="1"/>
</dbReference>
<comment type="pathway">
    <text evidence="2">Lipid metabolism.</text>
</comment>
<evidence type="ECO:0000256" key="18">
    <source>
        <dbReference type="ARBA" id="ARBA00049108"/>
    </source>
</evidence>
<comment type="subcellular location">
    <subcellularLocation>
        <location evidence="1">Peroxisome</location>
    </subcellularLocation>
</comment>
<dbReference type="FunFam" id="3.40.50.720:FF:000084">
    <property type="entry name" value="Short-chain dehydrogenase reductase"/>
    <property type="match status" value="1"/>
</dbReference>
<evidence type="ECO:0000256" key="13">
    <source>
        <dbReference type="ARBA" id="ARBA00038622"/>
    </source>
</evidence>
<comment type="catalytic activity">
    <reaction evidence="16">
        <text>(2E)-dodecenoyl-CoA + NADPH + H(+) = dodecanoyl-CoA + NADP(+)</text>
        <dbReference type="Rhea" id="RHEA:44964"/>
        <dbReference type="ChEBI" id="CHEBI:15378"/>
        <dbReference type="ChEBI" id="CHEBI:57330"/>
        <dbReference type="ChEBI" id="CHEBI:57375"/>
        <dbReference type="ChEBI" id="CHEBI:57783"/>
        <dbReference type="ChEBI" id="CHEBI:58349"/>
    </reaction>
    <physiologicalReaction direction="left-to-right" evidence="16">
        <dbReference type="Rhea" id="RHEA:44965"/>
    </physiologicalReaction>
</comment>
<dbReference type="PRINTS" id="PR00081">
    <property type="entry name" value="GDHRDH"/>
</dbReference>
<evidence type="ECO:0000313" key="22">
    <source>
        <dbReference type="EMBL" id="QBM28633.1"/>
    </source>
</evidence>
<keyword evidence="4" id="KW-0444">Lipid biosynthesis</keyword>
<comment type="catalytic activity">
    <reaction evidence="19">
        <text>a (2E)-enoyl-CoA + NADPH + H(+) = a 2,3-saturated acyl-CoA + NADP(+)</text>
        <dbReference type="Rhea" id="RHEA:33763"/>
        <dbReference type="ChEBI" id="CHEBI:15378"/>
        <dbReference type="ChEBI" id="CHEBI:57783"/>
        <dbReference type="ChEBI" id="CHEBI:58349"/>
        <dbReference type="ChEBI" id="CHEBI:58856"/>
        <dbReference type="ChEBI" id="CHEBI:65111"/>
        <dbReference type="EC" id="1.3.1.38"/>
    </reaction>
    <physiologicalReaction direction="left-to-right" evidence="19">
        <dbReference type="Rhea" id="RHEA:33764"/>
    </physiologicalReaction>
</comment>
<dbReference type="Proteomes" id="UP000293912">
    <property type="component" value="Chromosome"/>
</dbReference>
<accession>A0A4V1ABP0</accession>
<dbReference type="Pfam" id="PF13561">
    <property type="entry name" value="adh_short_C2"/>
    <property type="match status" value="1"/>
</dbReference>
<comment type="function">
    <text evidence="12">Participates in chain elongation of fatty acids. Catalyzes the reduction of trans-2-enoyl-CoAs of varying chain lengths from 6:1 to 16:1, having maximum activity with 10:1 CoA. Has no 2,4-dienoyl-CoA reductase activity.</text>
</comment>
<comment type="catalytic activity">
    <reaction evidence="17">
        <text>(2E)-tetradecenoyl-CoA + NADPH + H(+) = tetradecanoyl-CoA + NADP(+)</text>
        <dbReference type="Rhea" id="RHEA:44968"/>
        <dbReference type="ChEBI" id="CHEBI:15378"/>
        <dbReference type="ChEBI" id="CHEBI:57385"/>
        <dbReference type="ChEBI" id="CHEBI:57783"/>
        <dbReference type="ChEBI" id="CHEBI:58349"/>
        <dbReference type="ChEBI" id="CHEBI:61405"/>
    </reaction>
    <physiologicalReaction direction="left-to-right" evidence="17">
        <dbReference type="Rhea" id="RHEA:44969"/>
    </physiologicalReaction>
</comment>
<evidence type="ECO:0000256" key="15">
    <source>
        <dbReference type="ARBA" id="ARBA00041063"/>
    </source>
</evidence>
<dbReference type="PANTHER" id="PTHR24317:SF7">
    <property type="entry name" value="PEROXISOMAL TRANS-2-ENOYL-COA REDUCTASE"/>
    <property type="match status" value="1"/>
</dbReference>
<keyword evidence="9" id="KW-0443">Lipid metabolism</keyword>
<evidence type="ECO:0000256" key="14">
    <source>
        <dbReference type="ARBA" id="ARBA00038849"/>
    </source>
</evidence>
<evidence type="ECO:0000256" key="21">
    <source>
        <dbReference type="ARBA" id="ARBA00049559"/>
    </source>
</evidence>
<evidence type="ECO:0000256" key="10">
    <source>
        <dbReference type="ARBA" id="ARBA00023140"/>
    </source>
</evidence>
<keyword evidence="10" id="KW-0576">Peroxisome</keyword>
<keyword evidence="5" id="KW-0597">Phosphoprotein</keyword>
<comment type="catalytic activity">
    <reaction evidence="20">
        <text>(2E)-decenoyl-CoA + NADPH + H(+) = decanoyl-CoA + NADP(+)</text>
        <dbReference type="Rhea" id="RHEA:44960"/>
        <dbReference type="ChEBI" id="CHEBI:15378"/>
        <dbReference type="ChEBI" id="CHEBI:57783"/>
        <dbReference type="ChEBI" id="CHEBI:58349"/>
        <dbReference type="ChEBI" id="CHEBI:61406"/>
        <dbReference type="ChEBI" id="CHEBI:61430"/>
    </reaction>
    <physiologicalReaction direction="left-to-right" evidence="20">
        <dbReference type="Rhea" id="RHEA:44961"/>
    </physiologicalReaction>
</comment>
<keyword evidence="8 22" id="KW-0560">Oxidoreductase</keyword>
<sequence length="292" mass="31287">MNSAATQHPRFGPGDEALAALPTVYRDDLFAGKVVLVSGAGSGIGKAIAFLFARLGATVALCGRKADKLEDCAEKLRALSGREVFIYPMTIRDPEQVDALLAAVWERFGGIDVLVNNAGGQFAAHAMDFTVKGWNAVIDTNLNGTWYMMQGAAKRWVEQGRPGNIVNITAAIDRGLTGMAHTTASRAGVIALSRTLAIEWAEHGIRLNCIGAGAIESNGFNNYREENVATFYSCNPMKRAGDVQDIAEAVVYLAGPSGKFITGEVLNVEGGMLLWGEFWPAGKPDYFKVEPT</sequence>
<comment type="subunit">
    <text evidence="13">Interacts with PEX5, probably required to target it into peroxisomes.</text>
</comment>
<evidence type="ECO:0000256" key="8">
    <source>
        <dbReference type="ARBA" id="ARBA00023002"/>
    </source>
</evidence>
<dbReference type="GO" id="GO:0006633">
    <property type="term" value="P:fatty acid biosynthetic process"/>
    <property type="evidence" value="ECO:0007669"/>
    <property type="project" value="UniProtKB-KW"/>
</dbReference>
<evidence type="ECO:0000256" key="9">
    <source>
        <dbReference type="ARBA" id="ARBA00023098"/>
    </source>
</evidence>
<dbReference type="GO" id="GO:0019166">
    <property type="term" value="F:trans-2-enoyl-CoA reductase (NADPH) activity"/>
    <property type="evidence" value="ECO:0007669"/>
    <property type="project" value="UniProtKB-EC"/>
</dbReference>
<evidence type="ECO:0000256" key="16">
    <source>
        <dbReference type="ARBA" id="ARBA00047570"/>
    </source>
</evidence>
<comment type="similarity">
    <text evidence="3">Belongs to the short-chain dehydrogenases/reductases (SDR) family.</text>
</comment>
<evidence type="ECO:0000256" key="6">
    <source>
        <dbReference type="ARBA" id="ARBA00022832"/>
    </source>
</evidence>
<evidence type="ECO:0000256" key="12">
    <source>
        <dbReference type="ARBA" id="ARBA00037124"/>
    </source>
</evidence>
<evidence type="ECO:0000256" key="3">
    <source>
        <dbReference type="ARBA" id="ARBA00006484"/>
    </source>
</evidence>
<evidence type="ECO:0000256" key="7">
    <source>
        <dbReference type="ARBA" id="ARBA00022857"/>
    </source>
</evidence>
<organism evidence="22 23">
    <name type="scientific">Hydrogenophaga pseudoflava</name>
    <name type="common">Pseudomonas carboxydoflava</name>
    <dbReference type="NCBI Taxonomy" id="47421"/>
    <lineage>
        <taxon>Bacteria</taxon>
        <taxon>Pseudomonadati</taxon>
        <taxon>Pseudomonadota</taxon>
        <taxon>Betaproteobacteria</taxon>
        <taxon>Burkholderiales</taxon>
        <taxon>Comamonadaceae</taxon>
        <taxon>Hydrogenophaga</taxon>
    </lineage>
</organism>
<dbReference type="InterPro" id="IPR002347">
    <property type="entry name" value="SDR_fam"/>
</dbReference>
<keyword evidence="6" id="KW-0276">Fatty acid metabolism</keyword>
<evidence type="ECO:0000256" key="20">
    <source>
        <dbReference type="ARBA" id="ARBA00049386"/>
    </source>
</evidence>
<dbReference type="RefSeq" id="WP_060986776.1">
    <property type="nucleotide sequence ID" value="NZ_CP037867.1"/>
</dbReference>
<keyword evidence="11" id="KW-0275">Fatty acid biosynthesis</keyword>
<protein>
    <recommendedName>
        <fullName evidence="15">Peroxisomal trans-2-enoyl-CoA reductase</fullName>
        <ecNumber evidence="14">1.3.1.38</ecNumber>
    </recommendedName>
</protein>